<evidence type="ECO:0000256" key="5">
    <source>
        <dbReference type="NCBIfam" id="TIGR02228"/>
    </source>
</evidence>
<keyword evidence="9" id="KW-1185">Reference proteome</keyword>
<dbReference type="InterPro" id="IPR019533">
    <property type="entry name" value="Peptidase_S26"/>
</dbReference>
<evidence type="ECO:0000256" key="2">
    <source>
        <dbReference type="ARBA" id="ARBA00022692"/>
    </source>
</evidence>
<dbReference type="EMBL" id="JBHSLD010000028">
    <property type="protein sequence ID" value="MFC5382705.1"/>
    <property type="molecule type" value="Genomic_DNA"/>
</dbReference>
<feature type="domain" description="Peptidase S26" evidence="7">
    <location>
        <begin position="32"/>
        <end position="125"/>
    </location>
</feature>
<dbReference type="CDD" id="cd06530">
    <property type="entry name" value="S26_SPase_I"/>
    <property type="match status" value="1"/>
</dbReference>
<comment type="caution">
    <text evidence="8">The sequence shown here is derived from an EMBL/GenBank/DDBJ whole genome shotgun (WGS) entry which is preliminary data.</text>
</comment>
<dbReference type="Gene3D" id="2.10.109.10">
    <property type="entry name" value="Umud Fragment, subunit A"/>
    <property type="match status" value="1"/>
</dbReference>
<accession>A0ABW0GRS9</accession>
<evidence type="ECO:0000259" key="7">
    <source>
        <dbReference type="Pfam" id="PF10502"/>
    </source>
</evidence>
<keyword evidence="3 6" id="KW-1133">Transmembrane helix</keyword>
<dbReference type="Pfam" id="PF10502">
    <property type="entry name" value="Peptidase_S26"/>
    <property type="match status" value="1"/>
</dbReference>
<dbReference type="EC" id="3.4.21.89" evidence="5"/>
<dbReference type="NCBIfam" id="TIGR02228">
    <property type="entry name" value="sigpep_I_arch"/>
    <property type="match status" value="1"/>
</dbReference>
<sequence length="191" mass="20315">MATVLAPAPLGRHVAGPGGRQRRRASRRRLVAWLLVLVLAAGWFVLLRPVTLGGPLTLVLVSGRSMEPGMHTGDLAVVHARAPWKGEPDVGDVVAFRVPQEDGRGPVVIHRIIERTGDDLVLRGDNNAWVDPWPLTTDDVVGELVLHSPGAGDVVELVARPVNAAALVAALVAFLVLTGPARPRPARRDAP</sequence>
<keyword evidence="8" id="KW-0378">Hydrolase</keyword>
<name>A0ABW0GRS9_9MICO</name>
<feature type="transmembrane region" description="Helical" evidence="6">
    <location>
        <begin position="30"/>
        <end position="50"/>
    </location>
</feature>
<dbReference type="SUPFAM" id="SSF51306">
    <property type="entry name" value="LexA/Signal peptidase"/>
    <property type="match status" value="1"/>
</dbReference>
<dbReference type="GO" id="GO:0009003">
    <property type="term" value="F:signal peptidase activity"/>
    <property type="evidence" value="ECO:0007669"/>
    <property type="project" value="UniProtKB-EC"/>
</dbReference>
<evidence type="ECO:0000256" key="6">
    <source>
        <dbReference type="SAM" id="Phobius"/>
    </source>
</evidence>
<proteinExistence type="predicted"/>
<keyword evidence="4 6" id="KW-0472">Membrane</keyword>
<dbReference type="RefSeq" id="WP_340270414.1">
    <property type="nucleotide sequence ID" value="NZ_JBBEOG010000006.1"/>
</dbReference>
<protein>
    <recommendedName>
        <fullName evidence="5">Signal peptidase I</fullName>
        <ecNumber evidence="5">3.4.21.89</ecNumber>
    </recommendedName>
</protein>
<evidence type="ECO:0000313" key="9">
    <source>
        <dbReference type="Proteomes" id="UP001596122"/>
    </source>
</evidence>
<gene>
    <name evidence="8" type="ORF">ACFPJ6_18215</name>
</gene>
<evidence type="ECO:0000256" key="4">
    <source>
        <dbReference type="ARBA" id="ARBA00023136"/>
    </source>
</evidence>
<evidence type="ECO:0000256" key="3">
    <source>
        <dbReference type="ARBA" id="ARBA00022989"/>
    </source>
</evidence>
<reference evidence="9" key="1">
    <citation type="journal article" date="2019" name="Int. J. Syst. Evol. Microbiol.">
        <title>The Global Catalogue of Microorganisms (GCM) 10K type strain sequencing project: providing services to taxonomists for standard genome sequencing and annotation.</title>
        <authorList>
            <consortium name="The Broad Institute Genomics Platform"/>
            <consortium name="The Broad Institute Genome Sequencing Center for Infectious Disease"/>
            <person name="Wu L."/>
            <person name="Ma J."/>
        </authorList>
    </citation>
    <scope>NUCLEOTIDE SEQUENCE [LARGE SCALE GENOMIC DNA]</scope>
    <source>
        <strain evidence="9">CCUG 43114</strain>
    </source>
</reference>
<dbReference type="InterPro" id="IPR001733">
    <property type="entry name" value="Peptidase_S26B"/>
</dbReference>
<keyword evidence="2 6" id="KW-0812">Transmembrane</keyword>
<feature type="transmembrane region" description="Helical" evidence="6">
    <location>
        <begin position="158"/>
        <end position="178"/>
    </location>
</feature>
<evidence type="ECO:0000313" key="8">
    <source>
        <dbReference type="EMBL" id="MFC5382705.1"/>
    </source>
</evidence>
<dbReference type="InterPro" id="IPR036286">
    <property type="entry name" value="LexA/Signal_pep-like_sf"/>
</dbReference>
<evidence type="ECO:0000256" key="1">
    <source>
        <dbReference type="ARBA" id="ARBA00004370"/>
    </source>
</evidence>
<comment type="subcellular location">
    <subcellularLocation>
        <location evidence="1">Membrane</location>
    </subcellularLocation>
</comment>
<dbReference type="Proteomes" id="UP001596122">
    <property type="component" value="Unassembled WGS sequence"/>
</dbReference>
<organism evidence="8 9">
    <name type="scientific">Aquipuribacter nitratireducens</name>
    <dbReference type="NCBI Taxonomy" id="650104"/>
    <lineage>
        <taxon>Bacteria</taxon>
        <taxon>Bacillati</taxon>
        <taxon>Actinomycetota</taxon>
        <taxon>Actinomycetes</taxon>
        <taxon>Micrococcales</taxon>
        <taxon>Intrasporangiaceae</taxon>
        <taxon>Aquipuribacter</taxon>
    </lineage>
</organism>